<dbReference type="SUPFAM" id="SSF58104">
    <property type="entry name" value="Methyl-accepting chemotaxis protein (MCP) signaling domain"/>
    <property type="match status" value="1"/>
</dbReference>
<dbReference type="InterPro" id="IPR044398">
    <property type="entry name" value="Globin-sensor_dom"/>
</dbReference>
<feature type="coiled-coil region" evidence="3">
    <location>
        <begin position="173"/>
        <end position="200"/>
    </location>
</feature>
<dbReference type="InterPro" id="IPR009050">
    <property type="entry name" value="Globin-like_sf"/>
</dbReference>
<name>A0A841PZC6_9BACI</name>
<dbReference type="GO" id="GO:0020037">
    <property type="term" value="F:heme binding"/>
    <property type="evidence" value="ECO:0007669"/>
    <property type="project" value="InterPro"/>
</dbReference>
<keyword evidence="1 2" id="KW-0807">Transducer</keyword>
<evidence type="ECO:0000256" key="2">
    <source>
        <dbReference type="PROSITE-ProRule" id="PRU00284"/>
    </source>
</evidence>
<dbReference type="AlphaFoldDB" id="A0A841PZC6"/>
<organism evidence="5 6">
    <name type="scientific">Salirhabdus euzebyi</name>
    <dbReference type="NCBI Taxonomy" id="394506"/>
    <lineage>
        <taxon>Bacteria</taxon>
        <taxon>Bacillati</taxon>
        <taxon>Bacillota</taxon>
        <taxon>Bacilli</taxon>
        <taxon>Bacillales</taxon>
        <taxon>Bacillaceae</taxon>
        <taxon>Salirhabdus</taxon>
    </lineage>
</organism>
<evidence type="ECO:0000259" key="4">
    <source>
        <dbReference type="PROSITE" id="PS50111"/>
    </source>
</evidence>
<comment type="caution">
    <text evidence="5">The sequence shown here is derived from an EMBL/GenBank/DDBJ whole genome shotgun (WGS) entry which is preliminary data.</text>
</comment>
<dbReference type="CDD" id="cd01068">
    <property type="entry name" value="globin_sensor"/>
    <property type="match status" value="1"/>
</dbReference>
<dbReference type="Pfam" id="PF00015">
    <property type="entry name" value="MCPsignal"/>
    <property type="match status" value="1"/>
</dbReference>
<dbReference type="EMBL" id="JACHGH010000003">
    <property type="protein sequence ID" value="MBB6452701.1"/>
    <property type="molecule type" value="Genomic_DNA"/>
</dbReference>
<evidence type="ECO:0000313" key="5">
    <source>
        <dbReference type="EMBL" id="MBB6452701.1"/>
    </source>
</evidence>
<dbReference type="InterPro" id="IPR004089">
    <property type="entry name" value="MCPsignal_dom"/>
</dbReference>
<dbReference type="GO" id="GO:0016020">
    <property type="term" value="C:membrane"/>
    <property type="evidence" value="ECO:0007669"/>
    <property type="project" value="InterPro"/>
</dbReference>
<proteinExistence type="predicted"/>
<protein>
    <submittedName>
        <fullName evidence="5">Heme-based aerotactic transducer</fullName>
    </submittedName>
</protein>
<sequence length="436" mass="48925">MKIFNLTSSKKQGKGQSLLENAAQQKAILKISSESDLARQIEIIKLSEDDLKVIKVLKPIIENNIDSITEQFYGNITRQPNLLSIIEEHSSVQRLKQTLKIHIQELFNGSIDQTFIDKRLRIAHAHVRIGLQTKWYMSAFQDLFNSLSKILEENIQIPSELLQSITVVSKLLNLEQQIVLEAYEDENERIRMENQRLKYELGQKVNYTAEGLAAISEETSASIKELVGQSENIVNLSKQGTELANHSESLSQNGKKQLELQNENLTVMKNSINRIAKDSQGLSEIAKKITEVIEIVSDIAEKTNVLALNASIESARAGEHGRGFSVVATEIRKLSQQTKESTETVEELITKTNEQIVNVSDSVKNVIELVDVGMESMEKTDKYFVDILEAMTKTKLQNEKIEVDLDSLLAVVEQIDQASSEVASAADSLNQITQEF</sequence>
<dbReference type="GO" id="GO:0007165">
    <property type="term" value="P:signal transduction"/>
    <property type="evidence" value="ECO:0007669"/>
    <property type="project" value="UniProtKB-KW"/>
</dbReference>
<dbReference type="PROSITE" id="PS50111">
    <property type="entry name" value="CHEMOTAXIS_TRANSDUC_2"/>
    <property type="match status" value="1"/>
</dbReference>
<evidence type="ECO:0000256" key="3">
    <source>
        <dbReference type="SAM" id="Coils"/>
    </source>
</evidence>
<dbReference type="PANTHER" id="PTHR32089">
    <property type="entry name" value="METHYL-ACCEPTING CHEMOTAXIS PROTEIN MCPB"/>
    <property type="match status" value="1"/>
</dbReference>
<dbReference type="InterPro" id="IPR039379">
    <property type="entry name" value="Protoglobin_sensor_dom"/>
</dbReference>
<dbReference type="SMART" id="SM00283">
    <property type="entry name" value="MA"/>
    <property type="match status" value="1"/>
</dbReference>
<evidence type="ECO:0000313" key="6">
    <source>
        <dbReference type="Proteomes" id="UP000581688"/>
    </source>
</evidence>
<dbReference type="Gene3D" id="1.10.287.950">
    <property type="entry name" value="Methyl-accepting chemotaxis protein"/>
    <property type="match status" value="1"/>
</dbReference>
<dbReference type="RefSeq" id="WP_174495264.1">
    <property type="nucleotide sequence ID" value="NZ_CADDWK010000003.1"/>
</dbReference>
<dbReference type="Pfam" id="PF11563">
    <property type="entry name" value="Protoglobin"/>
    <property type="match status" value="1"/>
</dbReference>
<dbReference type="Proteomes" id="UP000581688">
    <property type="component" value="Unassembled WGS sequence"/>
</dbReference>
<dbReference type="SUPFAM" id="SSF46458">
    <property type="entry name" value="Globin-like"/>
    <property type="match status" value="1"/>
</dbReference>
<gene>
    <name evidence="5" type="ORF">HNQ94_001147</name>
</gene>
<feature type="domain" description="Methyl-accepting transducer" evidence="4">
    <location>
        <begin position="203"/>
        <end position="430"/>
    </location>
</feature>
<accession>A0A841PZC6</accession>
<reference evidence="5 6" key="1">
    <citation type="submission" date="2020-08" db="EMBL/GenBank/DDBJ databases">
        <title>Genomic Encyclopedia of Type Strains, Phase IV (KMG-IV): sequencing the most valuable type-strain genomes for metagenomic binning, comparative biology and taxonomic classification.</title>
        <authorList>
            <person name="Goeker M."/>
        </authorList>
    </citation>
    <scope>NUCLEOTIDE SEQUENCE [LARGE SCALE GENOMIC DNA]</scope>
    <source>
        <strain evidence="5 6">DSM 19612</strain>
    </source>
</reference>
<dbReference type="InterPro" id="IPR012292">
    <property type="entry name" value="Globin/Proto"/>
</dbReference>
<keyword evidence="6" id="KW-1185">Reference proteome</keyword>
<keyword evidence="3" id="KW-0175">Coiled coil</keyword>
<dbReference type="Gene3D" id="1.10.490.10">
    <property type="entry name" value="Globins"/>
    <property type="match status" value="1"/>
</dbReference>
<dbReference type="PANTHER" id="PTHR32089:SF118">
    <property type="entry name" value="HEME-BASED AEROTACTIC TRANSDUCER HEMAT"/>
    <property type="match status" value="1"/>
</dbReference>
<dbReference type="GO" id="GO:0019825">
    <property type="term" value="F:oxygen binding"/>
    <property type="evidence" value="ECO:0007669"/>
    <property type="project" value="InterPro"/>
</dbReference>
<evidence type="ECO:0000256" key="1">
    <source>
        <dbReference type="ARBA" id="ARBA00023224"/>
    </source>
</evidence>